<dbReference type="CDD" id="cd12087">
    <property type="entry name" value="TM_EGFR-like"/>
    <property type="match status" value="1"/>
</dbReference>
<feature type="compositionally biased region" description="Low complexity" evidence="1">
    <location>
        <begin position="174"/>
        <end position="183"/>
    </location>
</feature>
<sequence length="352" mass="38702">MSPKATSTPVNAQASSHQINTKLIGGIAGGVAALLVIIALIAYLVYRAKKKRKQFTLLQSQSGRRTKDALQAIEAGEVTSPAQAGSQPPGTAVETITLDTRNDQSRTTPPDPSPTQSLELRARIDSPEALPSTTFPVDPKPRKSSGSKGAYFPTISIPRHPSSVHPAFRQRSATTPTPDSTTSLMNNISASSQTPLETTPELFDTGFYRGRVELSSNPSRELINVPYDDRWRNRKLVSLCHSAGLPTPVVTPEGAVLTANFDTLPVEPDSHALSFRLIDSPRDSTAPPAYRFRWRRLSREGLCKKEKERAKEKTESIRRGSTTASIRPSIQSQRYECERVEEDKEGEEREEK</sequence>
<feature type="compositionally biased region" description="Basic and acidic residues" evidence="1">
    <location>
        <begin position="305"/>
        <end position="318"/>
    </location>
</feature>
<accession>A0ABR4JIE1</accession>
<dbReference type="EMBL" id="JBFXLR010000080">
    <property type="protein sequence ID" value="KAL2838857.1"/>
    <property type="molecule type" value="Genomic_DNA"/>
</dbReference>
<proteinExistence type="predicted"/>
<dbReference type="RefSeq" id="XP_070893248.1">
    <property type="nucleotide sequence ID" value="XM_071047201.1"/>
</dbReference>
<feature type="compositionally biased region" description="Basic and acidic residues" evidence="1">
    <location>
        <begin position="335"/>
        <end position="352"/>
    </location>
</feature>
<evidence type="ECO:0000256" key="1">
    <source>
        <dbReference type="SAM" id="MobiDB-lite"/>
    </source>
</evidence>
<keyword evidence="2" id="KW-0472">Membrane</keyword>
<dbReference type="Proteomes" id="UP001610444">
    <property type="component" value="Unassembled WGS sequence"/>
</dbReference>
<evidence type="ECO:0000256" key="2">
    <source>
        <dbReference type="SAM" id="Phobius"/>
    </source>
</evidence>
<keyword evidence="2" id="KW-1133">Transmembrane helix</keyword>
<comment type="caution">
    <text evidence="3">The sequence shown here is derived from an EMBL/GenBank/DDBJ whole genome shotgun (WGS) entry which is preliminary data.</text>
</comment>
<reference evidence="3 4" key="1">
    <citation type="submission" date="2024-07" db="EMBL/GenBank/DDBJ databases">
        <title>Section-level genome sequencing and comparative genomics of Aspergillus sections Usti and Cavernicolus.</title>
        <authorList>
            <consortium name="Lawrence Berkeley National Laboratory"/>
            <person name="Nybo J.L."/>
            <person name="Vesth T.C."/>
            <person name="Theobald S."/>
            <person name="Frisvad J.C."/>
            <person name="Larsen T.O."/>
            <person name="Kjaerboelling I."/>
            <person name="Rothschild-Mancinelli K."/>
            <person name="Lyhne E.K."/>
            <person name="Kogle M.E."/>
            <person name="Barry K."/>
            <person name="Clum A."/>
            <person name="Na H."/>
            <person name="Ledsgaard L."/>
            <person name="Lin J."/>
            <person name="Lipzen A."/>
            <person name="Kuo A."/>
            <person name="Riley R."/>
            <person name="Mondo S."/>
            <person name="LaButti K."/>
            <person name="Haridas S."/>
            <person name="Pangalinan J."/>
            <person name="Salamov A.A."/>
            <person name="Simmons B.A."/>
            <person name="Magnuson J.K."/>
            <person name="Chen J."/>
            <person name="Drula E."/>
            <person name="Henrissat B."/>
            <person name="Wiebenga A."/>
            <person name="Lubbers R.J."/>
            <person name="Gomes A.C."/>
            <person name="Macurrencykelacurrency M.R."/>
            <person name="Stajich J."/>
            <person name="Grigoriev I.V."/>
            <person name="Mortensen U.H."/>
            <person name="De vries R.P."/>
            <person name="Baker S.E."/>
            <person name="Andersen M.R."/>
        </authorList>
    </citation>
    <scope>NUCLEOTIDE SEQUENCE [LARGE SCALE GENOMIC DNA]</scope>
    <source>
        <strain evidence="3 4">CBS 756.74</strain>
    </source>
</reference>
<gene>
    <name evidence="3" type="ORF">BJX68DRAFT_272398</name>
</gene>
<keyword evidence="4" id="KW-1185">Reference proteome</keyword>
<feature type="compositionally biased region" description="Polar residues" evidence="1">
    <location>
        <begin position="184"/>
        <end position="197"/>
    </location>
</feature>
<feature type="region of interest" description="Disordered" evidence="1">
    <location>
        <begin position="305"/>
        <end position="352"/>
    </location>
</feature>
<feature type="region of interest" description="Disordered" evidence="1">
    <location>
        <begin position="99"/>
        <end position="200"/>
    </location>
</feature>
<feature type="compositionally biased region" description="Polar residues" evidence="1">
    <location>
        <begin position="319"/>
        <end position="334"/>
    </location>
</feature>
<feature type="transmembrane region" description="Helical" evidence="2">
    <location>
        <begin position="23"/>
        <end position="46"/>
    </location>
</feature>
<dbReference type="GeneID" id="98162365"/>
<evidence type="ECO:0000313" key="3">
    <source>
        <dbReference type="EMBL" id="KAL2838857.1"/>
    </source>
</evidence>
<name>A0ABR4JIE1_9EURO</name>
<keyword evidence="2" id="KW-0812">Transmembrane</keyword>
<protein>
    <submittedName>
        <fullName evidence="3">Uncharacterized protein</fullName>
    </submittedName>
</protein>
<organism evidence="3 4">
    <name type="scientific">Aspergillus pseudodeflectus</name>
    <dbReference type="NCBI Taxonomy" id="176178"/>
    <lineage>
        <taxon>Eukaryota</taxon>
        <taxon>Fungi</taxon>
        <taxon>Dikarya</taxon>
        <taxon>Ascomycota</taxon>
        <taxon>Pezizomycotina</taxon>
        <taxon>Eurotiomycetes</taxon>
        <taxon>Eurotiomycetidae</taxon>
        <taxon>Eurotiales</taxon>
        <taxon>Aspergillaceae</taxon>
        <taxon>Aspergillus</taxon>
        <taxon>Aspergillus subgen. Nidulantes</taxon>
    </lineage>
</organism>
<evidence type="ECO:0000313" key="4">
    <source>
        <dbReference type="Proteomes" id="UP001610444"/>
    </source>
</evidence>